<organism evidence="3 4">
    <name type="scientific">Mesobacillus boroniphilus JCM 21738</name>
    <dbReference type="NCBI Taxonomy" id="1294265"/>
    <lineage>
        <taxon>Bacteria</taxon>
        <taxon>Bacillati</taxon>
        <taxon>Bacillota</taxon>
        <taxon>Bacilli</taxon>
        <taxon>Bacillales</taxon>
        <taxon>Bacillaceae</taxon>
        <taxon>Mesobacillus</taxon>
    </lineage>
</organism>
<reference evidence="3 4" key="1">
    <citation type="submission" date="2013-12" db="EMBL/GenBank/DDBJ databases">
        <title>NBRP : Genome information of microbial organism related human and environment.</title>
        <authorList>
            <person name="Hattori M."/>
            <person name="Oshima K."/>
            <person name="Inaba H."/>
            <person name="Suda W."/>
            <person name="Sakamoto M."/>
            <person name="Iino T."/>
            <person name="Kitahara M."/>
            <person name="Oshida Y."/>
            <person name="Iida T."/>
            <person name="Kudo T."/>
            <person name="Itoh T."/>
            <person name="Ahmed I."/>
            <person name="Ohkuma M."/>
        </authorList>
    </citation>
    <scope>NUCLEOTIDE SEQUENCE [LARGE SCALE GENOMIC DNA]</scope>
    <source>
        <strain evidence="3 4">JCM 21738</strain>
    </source>
</reference>
<dbReference type="SUPFAM" id="SSF46689">
    <property type="entry name" value="Homeodomain-like"/>
    <property type="match status" value="1"/>
</dbReference>
<comment type="caution">
    <text evidence="3">The sequence shown here is derived from an EMBL/GenBank/DDBJ whole genome shotgun (WGS) entry which is preliminary data.</text>
</comment>
<dbReference type="AlphaFoldDB" id="W4RUK8"/>
<dbReference type="EMBL" id="BAUW01000127">
    <property type="protein sequence ID" value="GAE48105.1"/>
    <property type="molecule type" value="Genomic_DNA"/>
</dbReference>
<proteinExistence type="predicted"/>
<feature type="region of interest" description="Disordered" evidence="1">
    <location>
        <begin position="96"/>
        <end position="116"/>
    </location>
</feature>
<evidence type="ECO:0000313" key="3">
    <source>
        <dbReference type="EMBL" id="GAE48105.1"/>
    </source>
</evidence>
<dbReference type="InterPro" id="IPR009057">
    <property type="entry name" value="Homeodomain-like_sf"/>
</dbReference>
<sequence length="116" mass="13939">MIKKQDVLLMYLREGKSQREIARETGIDRKTVRKYINEYELKKLEVEQCEDIVHTGELIQQLVEAPKYKVGIRRKRVLTEEIEKKIIHHLEENEEKRKKGLRKQLKKPIDIFVSVK</sequence>
<protein>
    <submittedName>
        <fullName evidence="3">Transposase for insertion sequences IS1326/IS1353</fullName>
    </submittedName>
</protein>
<dbReference type="InterPro" id="IPR055247">
    <property type="entry name" value="InsJ-like_HTH"/>
</dbReference>
<dbReference type="eggNOG" id="COG4584">
    <property type="taxonomic scope" value="Bacteria"/>
</dbReference>
<evidence type="ECO:0000313" key="4">
    <source>
        <dbReference type="Proteomes" id="UP000018949"/>
    </source>
</evidence>
<name>W4RUK8_9BACI</name>
<evidence type="ECO:0000259" key="2">
    <source>
        <dbReference type="Pfam" id="PF13518"/>
    </source>
</evidence>
<dbReference type="Proteomes" id="UP000018949">
    <property type="component" value="Unassembled WGS sequence"/>
</dbReference>
<evidence type="ECO:0000256" key="1">
    <source>
        <dbReference type="SAM" id="MobiDB-lite"/>
    </source>
</evidence>
<dbReference type="Gene3D" id="1.10.10.60">
    <property type="entry name" value="Homeodomain-like"/>
    <property type="match status" value="1"/>
</dbReference>
<accession>W4RUK8</accession>
<gene>
    <name evidence="3" type="ORF">JCM21738_5183</name>
</gene>
<feature type="domain" description="Insertion element IS150 protein InsJ-like helix-turn-helix" evidence="2">
    <location>
        <begin position="4"/>
        <end position="41"/>
    </location>
</feature>
<dbReference type="Pfam" id="PF13518">
    <property type="entry name" value="HTH_28"/>
    <property type="match status" value="1"/>
</dbReference>
<keyword evidence="4" id="KW-1185">Reference proteome</keyword>